<organism evidence="3 4">
    <name type="scientific">Phenylobacterium kunshanense</name>
    <dbReference type="NCBI Taxonomy" id="1445034"/>
    <lineage>
        <taxon>Bacteria</taxon>
        <taxon>Pseudomonadati</taxon>
        <taxon>Pseudomonadota</taxon>
        <taxon>Alphaproteobacteria</taxon>
        <taxon>Caulobacterales</taxon>
        <taxon>Caulobacteraceae</taxon>
        <taxon>Phenylobacterium</taxon>
    </lineage>
</organism>
<keyword evidence="1" id="KW-0812">Transmembrane</keyword>
<dbReference type="Gene3D" id="1.20.5.160">
    <property type="entry name" value="Bacterial aa3 type cytochrome c oxidase subunit IV"/>
    <property type="match status" value="1"/>
</dbReference>
<feature type="transmembrane region" description="Helical" evidence="1">
    <location>
        <begin position="34"/>
        <end position="67"/>
    </location>
</feature>
<dbReference type="OrthoDB" id="7190773at2"/>
<evidence type="ECO:0000313" key="3">
    <source>
        <dbReference type="EMBL" id="RAK64429.1"/>
    </source>
</evidence>
<reference evidence="3 4" key="1">
    <citation type="submission" date="2018-05" db="EMBL/GenBank/DDBJ databases">
        <authorList>
            <person name="Lanie J.A."/>
            <person name="Ng W.-L."/>
            <person name="Kazmierczak K.M."/>
            <person name="Andrzejewski T.M."/>
            <person name="Davidsen T.M."/>
            <person name="Wayne K.J."/>
            <person name="Tettelin H."/>
            <person name="Glass J.I."/>
            <person name="Rusch D."/>
            <person name="Podicherti R."/>
            <person name="Tsui H.-C.T."/>
            <person name="Winkler M.E."/>
        </authorList>
    </citation>
    <scope>NUCLEOTIDE SEQUENCE [LARGE SCALE GENOMIC DNA]</scope>
    <source>
        <strain evidence="3 4">BUT-10</strain>
    </source>
</reference>
<dbReference type="Proteomes" id="UP000249524">
    <property type="component" value="Unassembled WGS sequence"/>
</dbReference>
<sequence length="81" mass="8691">MAGDTSDYQRGAMEIAEQTSTYNLVMGMTKWGSLYLSAFLLLLVLWFCVPTAGFFAGLIAAVVMIAAGTVVLRDKKDAAAH</sequence>
<dbReference type="SUPFAM" id="SSF81469">
    <property type="entry name" value="Bacterial aa3 type cytochrome c oxidase subunit IV"/>
    <property type="match status" value="1"/>
</dbReference>
<dbReference type="Pfam" id="PF07835">
    <property type="entry name" value="COX4_pro_2"/>
    <property type="match status" value="1"/>
</dbReference>
<dbReference type="EMBL" id="QFYS01000006">
    <property type="protein sequence ID" value="RAK64429.1"/>
    <property type="molecule type" value="Genomic_DNA"/>
</dbReference>
<protein>
    <submittedName>
        <fullName evidence="3">Aa3-type cytochrome c oxidase subunit IV</fullName>
    </submittedName>
</protein>
<keyword evidence="4" id="KW-1185">Reference proteome</keyword>
<evidence type="ECO:0000313" key="4">
    <source>
        <dbReference type="Proteomes" id="UP000249524"/>
    </source>
</evidence>
<keyword evidence="1" id="KW-1133">Transmembrane helix</keyword>
<proteinExistence type="predicted"/>
<evidence type="ECO:0000259" key="2">
    <source>
        <dbReference type="Pfam" id="PF07835"/>
    </source>
</evidence>
<dbReference type="RefSeq" id="WP_111276816.1">
    <property type="nucleotide sequence ID" value="NZ_QFYS01000006.1"/>
</dbReference>
<keyword evidence="1" id="KW-0472">Membrane</keyword>
<comment type="caution">
    <text evidence="3">The sequence shown here is derived from an EMBL/GenBank/DDBJ whole genome shotgun (WGS) entry which is preliminary data.</text>
</comment>
<evidence type="ECO:0000256" key="1">
    <source>
        <dbReference type="SAM" id="Phobius"/>
    </source>
</evidence>
<dbReference type="InterPro" id="IPR036596">
    <property type="entry name" value="Cyt-C_aa3_sf"/>
</dbReference>
<feature type="domain" description="Cytochrome c oxidase subunit IV bacterial aa3 type" evidence="2">
    <location>
        <begin position="10"/>
        <end position="47"/>
    </location>
</feature>
<dbReference type="AlphaFoldDB" id="A0A328BCG2"/>
<gene>
    <name evidence="3" type="ORF">DJ019_14820</name>
</gene>
<dbReference type="InterPro" id="IPR012422">
    <property type="entry name" value="Cyt_c_oxidase_su4_bac-aa3"/>
</dbReference>
<name>A0A328BCG2_9CAUL</name>
<accession>A0A328BCG2</accession>